<reference evidence="2 3" key="1">
    <citation type="submission" date="2016-10" db="EMBL/GenBank/DDBJ databases">
        <authorList>
            <person name="de Groot N.N."/>
        </authorList>
    </citation>
    <scope>NUCLEOTIDE SEQUENCE [LARGE SCALE GENOMIC DNA]</scope>
    <source>
        <strain evidence="2 3">DSM 527</strain>
    </source>
</reference>
<dbReference type="GO" id="GO:0006508">
    <property type="term" value="P:proteolysis"/>
    <property type="evidence" value="ECO:0007669"/>
    <property type="project" value="UniProtKB-KW"/>
</dbReference>
<dbReference type="InterPro" id="IPR029058">
    <property type="entry name" value="AB_hydrolase_fold"/>
</dbReference>
<keyword evidence="2" id="KW-0645">Protease</keyword>
<dbReference type="SUPFAM" id="SSF54001">
    <property type="entry name" value="Cysteine proteinases"/>
    <property type="match status" value="1"/>
</dbReference>
<sequence>MADAPKPKLAPIKGRVLNARPDTIDFRDKMYSATLFEVPESIPLEQYRRREIPILDQGQEGACTGFGLATVIHYLLTVRRNSPIMAQAQVSPRMLYEMAKKYDEWEGEDYVGSSARGAIKGWHKHGVCLLDKWRYDPNCPDKELTAERAENAAELPLGAYLRVNHKDFTAMHAAMAEVGILYATATVHDGWYNVQTDGTIPYDRNPILGGHAFAVVGYDRHGFWIQNSWGNDWGKEGFARISYDDWAVNATDVWVTRLGAPVMFRNPSTTTGSITLAASVNDQLSYKELRPHVISLDNNGKLKETGTYGNKENDVKRIFTEYIPEITKDWNKKRILFYAHGGLVSEGSILERLTDYRETLLEKEIFPIFFIWHSDISSTIKGLLQDAIRKRQPDEKMGGALDFLLDRLDYSLEPLLRGPGKLMWDEMKQNAKMASDVDKGAYFTIQCLKEFLDTNDAEIHLVGHSAGGIFFAPFIPRLLERGIEIQSCTLWAPACTMSDFTTFYEPAIESGKIEDFTLFTLTDRAEQKDNCALLYNKSLLYLVSNSFETIFGGTPLLGMEKFIRDNDDIQALIDRKQIKWITSPNNLPVPDFCEARHHGDFDNDSACFNSTVQRILGITIPVVHVEEVARVARAATVLPPKQISKAALASDKLSDGDSIPKNASTLVLITEQDLKMINKEELAHRRNIINSEFKL</sequence>
<feature type="domain" description="Peptidase C1A papain C-terminal" evidence="1">
    <location>
        <begin position="52"/>
        <end position="244"/>
    </location>
</feature>
<dbReference type="GO" id="GO:0008234">
    <property type="term" value="F:cysteine-type peptidase activity"/>
    <property type="evidence" value="ECO:0007669"/>
    <property type="project" value="InterPro"/>
</dbReference>
<dbReference type="InterPro" id="IPR038765">
    <property type="entry name" value="Papain-like_cys_pep_sf"/>
</dbReference>
<evidence type="ECO:0000313" key="3">
    <source>
        <dbReference type="Proteomes" id="UP000199045"/>
    </source>
</evidence>
<organism evidence="2 3">
    <name type="scientific">Chitinophaga filiformis</name>
    <name type="common">Myxococcus filiformis</name>
    <name type="synonym">Flexibacter filiformis</name>
    <dbReference type="NCBI Taxonomy" id="104663"/>
    <lineage>
        <taxon>Bacteria</taxon>
        <taxon>Pseudomonadati</taxon>
        <taxon>Bacteroidota</taxon>
        <taxon>Chitinophagia</taxon>
        <taxon>Chitinophagales</taxon>
        <taxon>Chitinophagaceae</taxon>
        <taxon>Chitinophaga</taxon>
    </lineage>
</organism>
<name>A0A1G7MB59_CHIFI</name>
<dbReference type="Proteomes" id="UP000199045">
    <property type="component" value="Unassembled WGS sequence"/>
</dbReference>
<dbReference type="Gene3D" id="3.90.70.10">
    <property type="entry name" value="Cysteine proteinases"/>
    <property type="match status" value="1"/>
</dbReference>
<protein>
    <submittedName>
        <fullName evidence="2">Papain family cysteine protease</fullName>
    </submittedName>
</protein>
<dbReference type="SUPFAM" id="SSF53474">
    <property type="entry name" value="alpha/beta-Hydrolases"/>
    <property type="match status" value="1"/>
</dbReference>
<accession>A0A1G7MB59</accession>
<dbReference type="CDD" id="cd02619">
    <property type="entry name" value="Peptidase_C1"/>
    <property type="match status" value="1"/>
</dbReference>
<dbReference type="OrthoDB" id="3648721at2"/>
<dbReference type="STRING" id="104663.SAMN04488121_102356"/>
<dbReference type="AlphaFoldDB" id="A0A1G7MB59"/>
<evidence type="ECO:0000259" key="1">
    <source>
        <dbReference type="Pfam" id="PF00112"/>
    </source>
</evidence>
<keyword evidence="2" id="KW-0378">Hydrolase</keyword>
<gene>
    <name evidence="2" type="ORF">SAMN04488121_102356</name>
</gene>
<dbReference type="RefSeq" id="WP_089830638.1">
    <property type="nucleotide sequence ID" value="NZ_FNBN01000002.1"/>
</dbReference>
<dbReference type="Pfam" id="PF00112">
    <property type="entry name" value="Peptidase_C1"/>
    <property type="match status" value="1"/>
</dbReference>
<dbReference type="EMBL" id="FNBN01000002">
    <property type="protein sequence ID" value="SDF58992.1"/>
    <property type="molecule type" value="Genomic_DNA"/>
</dbReference>
<evidence type="ECO:0000313" key="2">
    <source>
        <dbReference type="EMBL" id="SDF58992.1"/>
    </source>
</evidence>
<proteinExistence type="predicted"/>
<dbReference type="InterPro" id="IPR000668">
    <property type="entry name" value="Peptidase_C1A_C"/>
</dbReference>